<evidence type="ECO:0000313" key="4">
    <source>
        <dbReference type="Proteomes" id="UP000297741"/>
    </source>
</evidence>
<dbReference type="Pfam" id="PF11014">
    <property type="entry name" value="DUF2852"/>
    <property type="match status" value="1"/>
</dbReference>
<evidence type="ECO:0000313" key="3">
    <source>
        <dbReference type="EMBL" id="TGD45401.1"/>
    </source>
</evidence>
<dbReference type="Proteomes" id="UP000297741">
    <property type="component" value="Unassembled WGS sequence"/>
</dbReference>
<gene>
    <name evidence="3" type="ORF">EEB11_02345</name>
</gene>
<reference evidence="3 4" key="1">
    <citation type="submission" date="2018-11" db="EMBL/GenBank/DDBJ databases">
        <title>Tabrizicola sp. isolated from sediment of alpine lake.</title>
        <authorList>
            <person name="Liu Z."/>
        </authorList>
    </citation>
    <scope>NUCLEOTIDE SEQUENCE [LARGE SCALE GENOMIC DNA]</scope>
    <source>
        <strain evidence="3 4">DRYC-M-16</strain>
    </source>
</reference>
<sequence>MTYSPDTTAKAPALGGLTDRLRRAEDWMDERGRGAWIAAMVLGFVFVWPVGLALVIYMTYANKWSKSMFKGKFCASRRDGGTSRHAAWRSSGNSAFDAYKADTLRRLEDEQGAFESFLQRLRDAKDKQEFDSFMEDRAKGAARPPVAAEAGPRGEY</sequence>
<organism evidence="3 4">
    <name type="scientific">Pseudotabrizicola sediminis</name>
    <dbReference type="NCBI Taxonomy" id="2486418"/>
    <lineage>
        <taxon>Bacteria</taxon>
        <taxon>Pseudomonadati</taxon>
        <taxon>Pseudomonadota</taxon>
        <taxon>Alphaproteobacteria</taxon>
        <taxon>Rhodobacterales</taxon>
        <taxon>Paracoccaceae</taxon>
        <taxon>Pseudotabrizicola</taxon>
    </lineage>
</organism>
<evidence type="ECO:0000256" key="1">
    <source>
        <dbReference type="SAM" id="MobiDB-lite"/>
    </source>
</evidence>
<protein>
    <submittedName>
        <fullName evidence="3">DUF2852 domain-containing protein</fullName>
    </submittedName>
</protein>
<keyword evidence="2" id="KW-0812">Transmembrane</keyword>
<feature type="transmembrane region" description="Helical" evidence="2">
    <location>
        <begin position="35"/>
        <end position="60"/>
    </location>
</feature>
<keyword evidence="2" id="KW-1133">Transmembrane helix</keyword>
<keyword evidence="4" id="KW-1185">Reference proteome</keyword>
<feature type="region of interest" description="Disordered" evidence="1">
    <location>
        <begin position="134"/>
        <end position="156"/>
    </location>
</feature>
<accession>A0ABY2KRI6</accession>
<keyword evidence="2" id="KW-0472">Membrane</keyword>
<dbReference type="EMBL" id="RPEM01000001">
    <property type="protein sequence ID" value="TGD45401.1"/>
    <property type="molecule type" value="Genomic_DNA"/>
</dbReference>
<comment type="caution">
    <text evidence="3">The sequence shown here is derived from an EMBL/GenBank/DDBJ whole genome shotgun (WGS) entry which is preliminary data.</text>
</comment>
<name>A0ABY2KRI6_9RHOB</name>
<evidence type="ECO:0000256" key="2">
    <source>
        <dbReference type="SAM" id="Phobius"/>
    </source>
</evidence>
<proteinExistence type="predicted"/>
<dbReference type="InterPro" id="IPR021273">
    <property type="entry name" value="DUF2852"/>
</dbReference>